<comment type="caution">
    <text evidence="1">The sequence shown here is derived from an EMBL/GenBank/DDBJ whole genome shotgun (WGS) entry which is preliminary data.</text>
</comment>
<sequence length="103" mass="12228">MTNYYMTSEAYDEKVKEDQKIIDKLNAEEISMDEADEQLQELWNVGKREQKKKTKVKMKKDKKEQKCLMDEARKDLAKRIGEERARSYPLYISCPCPRCSPQC</sequence>
<reference evidence="1" key="1">
    <citation type="journal article" date="2015" name="Nature">
        <title>Complex archaea that bridge the gap between prokaryotes and eukaryotes.</title>
        <authorList>
            <person name="Spang A."/>
            <person name="Saw J.H."/>
            <person name="Jorgensen S.L."/>
            <person name="Zaremba-Niedzwiedzka K."/>
            <person name="Martijn J."/>
            <person name="Lind A.E."/>
            <person name="van Eijk R."/>
            <person name="Schleper C."/>
            <person name="Guy L."/>
            <person name="Ettema T.J."/>
        </authorList>
    </citation>
    <scope>NUCLEOTIDE SEQUENCE</scope>
</reference>
<organism evidence="1">
    <name type="scientific">marine sediment metagenome</name>
    <dbReference type="NCBI Taxonomy" id="412755"/>
    <lineage>
        <taxon>unclassified sequences</taxon>
        <taxon>metagenomes</taxon>
        <taxon>ecological metagenomes</taxon>
    </lineage>
</organism>
<name>A0A0F9RN76_9ZZZZ</name>
<evidence type="ECO:0000313" key="1">
    <source>
        <dbReference type="EMBL" id="KKN58000.1"/>
    </source>
</evidence>
<accession>A0A0F9RN76</accession>
<dbReference type="EMBL" id="LAZR01000780">
    <property type="protein sequence ID" value="KKN58000.1"/>
    <property type="molecule type" value="Genomic_DNA"/>
</dbReference>
<dbReference type="AlphaFoldDB" id="A0A0F9RN76"/>
<proteinExistence type="predicted"/>
<protein>
    <submittedName>
        <fullName evidence="1">Uncharacterized protein</fullName>
    </submittedName>
</protein>
<gene>
    <name evidence="1" type="ORF">LCGC14_0556580</name>
</gene>